<feature type="transmembrane region" description="Helical" evidence="1">
    <location>
        <begin position="163"/>
        <end position="194"/>
    </location>
</feature>
<evidence type="ECO:0000313" key="3">
    <source>
        <dbReference type="Proteomes" id="UP000066042"/>
    </source>
</evidence>
<dbReference type="PATRIC" id="fig|55802.8.peg.2290"/>
<feature type="transmembrane region" description="Helical" evidence="1">
    <location>
        <begin position="200"/>
        <end position="220"/>
    </location>
</feature>
<dbReference type="RefSeq" id="WP_056934635.1">
    <property type="nucleotide sequence ID" value="NZ_CP013050.1"/>
</dbReference>
<keyword evidence="1" id="KW-1133">Transmembrane helix</keyword>
<accession>A0A0S1XEL7</accession>
<feature type="transmembrane region" description="Helical" evidence="1">
    <location>
        <begin position="247"/>
        <end position="265"/>
    </location>
</feature>
<name>A0A0S1XEL7_THEBA</name>
<proteinExistence type="predicted"/>
<feature type="transmembrane region" description="Helical" evidence="1">
    <location>
        <begin position="277"/>
        <end position="295"/>
    </location>
</feature>
<evidence type="ECO:0000256" key="1">
    <source>
        <dbReference type="SAM" id="Phobius"/>
    </source>
</evidence>
<feature type="transmembrane region" description="Helical" evidence="1">
    <location>
        <begin position="88"/>
        <end position="105"/>
    </location>
</feature>
<feature type="transmembrane region" description="Helical" evidence="1">
    <location>
        <begin position="307"/>
        <end position="327"/>
    </location>
</feature>
<dbReference type="EMBL" id="CP013050">
    <property type="protein sequence ID" value="ALM76205.1"/>
    <property type="molecule type" value="Genomic_DNA"/>
</dbReference>
<dbReference type="Proteomes" id="UP000066042">
    <property type="component" value="Chromosome"/>
</dbReference>
<evidence type="ECO:0000313" key="2">
    <source>
        <dbReference type="EMBL" id="ALM76205.1"/>
    </source>
</evidence>
<protein>
    <submittedName>
        <fullName evidence="2">Uncharacterized protein</fullName>
    </submittedName>
</protein>
<dbReference type="STRING" id="55802.TBCH5v1_2310"/>
<gene>
    <name evidence="2" type="ORF">TBCH5v1_2310</name>
</gene>
<reference evidence="2 3" key="1">
    <citation type="journal article" date="2016" name="Genome Announc.">
        <title>Complete genome sequence of the hyperthermophilic and piezophilic archaeon Thermococcus barophilus Ch5, capable of growth at the expense of hydrogenogenesis from carbon monoxide and formate.</title>
        <authorList>
            <person name="Oger P."/>
            <person name="Sokolova T.G."/>
            <person name="Kozhevnikova D.A."/>
            <person name="Taranov E.A."/>
            <person name="Vannier P."/>
            <person name="Lee H.S."/>
            <person name="Kwon K.K."/>
            <person name="Kang S.G."/>
            <person name="Lee J.H."/>
            <person name="Bonch-Osmolovskaya E.A."/>
            <person name="Lebedinsky A.V."/>
        </authorList>
    </citation>
    <scope>NUCLEOTIDE SEQUENCE [LARGE SCALE GENOMIC DNA]</scope>
    <source>
        <strain evidence="3">Ch5</strain>
    </source>
</reference>
<organism evidence="2 3">
    <name type="scientific">Thermococcus barophilus</name>
    <dbReference type="NCBI Taxonomy" id="55802"/>
    <lineage>
        <taxon>Archaea</taxon>
        <taxon>Methanobacteriati</taxon>
        <taxon>Methanobacteriota</taxon>
        <taxon>Thermococci</taxon>
        <taxon>Thermococcales</taxon>
        <taxon>Thermococcaceae</taxon>
        <taxon>Thermococcus</taxon>
    </lineage>
</organism>
<feature type="transmembrane region" description="Helical" evidence="1">
    <location>
        <begin position="339"/>
        <end position="360"/>
    </location>
</feature>
<feature type="transmembrane region" description="Helical" evidence="1">
    <location>
        <begin position="65"/>
        <end position="81"/>
    </location>
</feature>
<keyword evidence="1" id="KW-0472">Membrane</keyword>
<dbReference type="GeneID" id="26137528"/>
<dbReference type="AlphaFoldDB" id="A0A0S1XEL7"/>
<keyword evidence="1" id="KW-0812">Transmembrane</keyword>
<sequence>MKRVKADLIWLLLIAFIVNFAVIHGRKFPVGGTGGDTLIHMAMIRGIYLGRNPFLDQHYNVFPNWYPFLYHILIALLAKITRYSIWDLMIWTPLIFSVFMTYAWYKLGESLNEEYGGLVLGSLSFLILKRHLFPNPKELITIFLPLFYLELLNSQRYKSSGRYTLLAGMVLGLTLLTHSLAIALLSSVLIYGLLKKDRKLLKVATFGLIISLPFYVNIIINKEVTPKAIEDIYFHEQTDTIFTKLRGIVPPLYFVPLWLFGLYSIYREKDKDKSAEIVLAMILGISISIIFPELLKPFKILIFSRRFFIPLKYTYLIVYFYAIHSILNYLPESLPRKVFALLFSFIFIIYGSITFIEYNYSSYYSLSTYQNFEELTLLGLQNYSKGVIKVSEWLIQNSKRDDYLIGHPLTIGEYIAAFTGRPVVAVTYGHGNPFLDMKQRRIDIEEFFMTPNKRKEIIQKYGIRYVILCPLTQKYYNVTIENFEKDKFRIVFQWNEFYILEIKR</sequence>